<evidence type="ECO:0000313" key="2">
    <source>
        <dbReference type="EMBL" id="PEG30959.1"/>
    </source>
</evidence>
<feature type="transmembrane region" description="Helical" evidence="1">
    <location>
        <begin position="15"/>
        <end position="36"/>
    </location>
</feature>
<evidence type="ECO:0000313" key="3">
    <source>
        <dbReference type="Proteomes" id="UP000220840"/>
    </source>
</evidence>
<keyword evidence="3" id="KW-1185">Reference proteome</keyword>
<sequence length="170" mass="18539">MDNKKKTVQRLARTAIIAALYAVITLALAPISYGAVQFRVSEIMVLLAFFDPFYIGGLTLGCLIANILGPNGIADIIFGTIATFISVYAISLTGKYIKNNTKSLVIASLWPTIFNGLIIGWMLNYLYQLPIVLSMGEVAIGEFVVVTIVGVPVVKMIQSKYKNLLVVSQY</sequence>
<dbReference type="Proteomes" id="UP000220840">
    <property type="component" value="Unassembled WGS sequence"/>
</dbReference>
<reference evidence="2 3" key="1">
    <citation type="submission" date="2017-10" db="EMBL/GenBank/DDBJ databases">
        <title>Effective Description of Clostridium neonatale sp. nov. linked to necrotizing enterocolitis in neonates and a clarification of species assignable to the genus Clostridium (Prazmowski 1880) emend. Lawson and Rainey 2016.</title>
        <authorList>
            <person name="Bernard K."/>
            <person name="Burdz T."/>
            <person name="Wiebe D."/>
            <person name="Balcewich B."/>
            <person name="Alfa M."/>
            <person name="Bernier A.-M."/>
        </authorList>
    </citation>
    <scope>NUCLEOTIDE SEQUENCE [LARGE SCALE GENOMIC DNA]</scope>
    <source>
        <strain evidence="2 3">LCDC99A005</strain>
    </source>
</reference>
<keyword evidence="1" id="KW-0812">Transmembrane</keyword>
<keyword evidence="1" id="KW-0472">Membrane</keyword>
<dbReference type="Pfam" id="PF06177">
    <property type="entry name" value="QueT"/>
    <property type="match status" value="1"/>
</dbReference>
<dbReference type="STRING" id="137838.GCA_001458595_02333"/>
<feature type="transmembrane region" description="Helical" evidence="1">
    <location>
        <begin position="104"/>
        <end position="123"/>
    </location>
</feature>
<feature type="transmembrane region" description="Helical" evidence="1">
    <location>
        <begin position="73"/>
        <end position="92"/>
    </location>
</feature>
<dbReference type="Gene3D" id="1.10.1760.20">
    <property type="match status" value="1"/>
</dbReference>
<dbReference type="AlphaFoldDB" id="A0A2A7MH76"/>
<dbReference type="EMBL" id="PDCJ01000001">
    <property type="protein sequence ID" value="PEG30959.1"/>
    <property type="molecule type" value="Genomic_DNA"/>
</dbReference>
<dbReference type="InterPro" id="IPR010387">
    <property type="entry name" value="QueT"/>
</dbReference>
<evidence type="ECO:0000256" key="1">
    <source>
        <dbReference type="SAM" id="Phobius"/>
    </source>
</evidence>
<dbReference type="PANTHER" id="PTHR40044:SF1">
    <property type="entry name" value="INTEGRAL MEMBRANE PROTEIN"/>
    <property type="match status" value="1"/>
</dbReference>
<dbReference type="PANTHER" id="PTHR40044">
    <property type="entry name" value="INTEGRAL MEMBRANE PROTEIN-RELATED"/>
    <property type="match status" value="1"/>
</dbReference>
<feature type="transmembrane region" description="Helical" evidence="1">
    <location>
        <begin position="43"/>
        <end position="67"/>
    </location>
</feature>
<dbReference type="RefSeq" id="WP_058295123.1">
    <property type="nucleotide sequence ID" value="NZ_CAMRXJ010000067.1"/>
</dbReference>
<accession>A0A2A7MH76</accession>
<organism evidence="2 3">
    <name type="scientific">Clostridium neonatale</name>
    <dbReference type="NCBI Taxonomy" id="137838"/>
    <lineage>
        <taxon>Bacteria</taxon>
        <taxon>Bacillati</taxon>
        <taxon>Bacillota</taxon>
        <taxon>Clostridia</taxon>
        <taxon>Eubacteriales</taxon>
        <taxon>Clostridiaceae</taxon>
        <taxon>Clostridium</taxon>
    </lineage>
</organism>
<comment type="caution">
    <text evidence="2">The sequence shown here is derived from an EMBL/GenBank/DDBJ whole genome shotgun (WGS) entry which is preliminary data.</text>
</comment>
<feature type="transmembrane region" description="Helical" evidence="1">
    <location>
        <begin position="129"/>
        <end position="154"/>
    </location>
</feature>
<dbReference type="OrthoDB" id="9786793at2"/>
<gene>
    <name evidence="2" type="ORF">CQ394_04340</name>
</gene>
<keyword evidence="1" id="KW-1133">Transmembrane helix</keyword>
<name>A0A2A7MH76_9CLOT</name>
<protein>
    <submittedName>
        <fullName evidence="2">QueT transporter family protein</fullName>
    </submittedName>
</protein>
<dbReference type="PIRSF" id="PIRSF031501">
    <property type="entry name" value="QueT"/>
    <property type="match status" value="1"/>
</dbReference>
<proteinExistence type="predicted"/>